<dbReference type="eggNOG" id="ENOG502S15Q">
    <property type="taxonomic scope" value="Eukaryota"/>
</dbReference>
<gene>
    <name evidence="2" type="ORF">EUGRSUZ_D00345</name>
</gene>
<proteinExistence type="predicted"/>
<dbReference type="OrthoDB" id="1930727at2759"/>
<feature type="region of interest" description="Disordered" evidence="1">
    <location>
        <begin position="250"/>
        <end position="271"/>
    </location>
</feature>
<feature type="compositionally biased region" description="Basic residues" evidence="1">
    <location>
        <begin position="1"/>
        <end position="16"/>
    </location>
</feature>
<dbReference type="STRING" id="71139.A0A059CCV7"/>
<organism evidence="2">
    <name type="scientific">Eucalyptus grandis</name>
    <name type="common">Flooded gum</name>
    <dbReference type="NCBI Taxonomy" id="71139"/>
    <lineage>
        <taxon>Eukaryota</taxon>
        <taxon>Viridiplantae</taxon>
        <taxon>Streptophyta</taxon>
        <taxon>Embryophyta</taxon>
        <taxon>Tracheophyta</taxon>
        <taxon>Spermatophyta</taxon>
        <taxon>Magnoliopsida</taxon>
        <taxon>eudicotyledons</taxon>
        <taxon>Gunneridae</taxon>
        <taxon>Pentapetalae</taxon>
        <taxon>rosids</taxon>
        <taxon>malvids</taxon>
        <taxon>Myrtales</taxon>
        <taxon>Myrtaceae</taxon>
        <taxon>Myrtoideae</taxon>
        <taxon>Eucalypteae</taxon>
        <taxon>Eucalyptus</taxon>
    </lineage>
</organism>
<evidence type="ECO:0000256" key="1">
    <source>
        <dbReference type="SAM" id="MobiDB-lite"/>
    </source>
</evidence>
<dbReference type="PANTHER" id="PTHR37187:SF19">
    <property type="entry name" value="(RAPE) HYPOTHETICAL PROTEIN"/>
    <property type="match status" value="1"/>
</dbReference>
<dbReference type="Gramene" id="KCW75981">
    <property type="protein sequence ID" value="KCW75981"/>
    <property type="gene ID" value="EUGRSUZ_D00345"/>
</dbReference>
<sequence length="669" mass="70931">MPSGSKRRKAAKKKKERQAPISDPSSTNTNSSNAQENDEVRSQDEKDSEGGEPNSPGSHDHHGPFNGGSEELGKSDSLPVALADVENKPVYIPVDSDAAQKIEIEGNGGVETVKDVKFEDDSPIPIECVEPGKSDPSPIALADVENKPMDIPVDSDGVRKIGVEGNGGVETVKEEKFDDDFSIPIECVEPGSEELGKSGPSPVASADVENKPVDIQVDSNAAQKVGVEGNGGVETIKELKFEDDFPIPIECVEPGSEELGKSDPSPVASADVENKPVDIQVDSNAAQKVEVEGNGGVETIKELKFEDDFPIPIECVEPVKEQHYEGTEKSSIIRPDGESLVTDEEKFGVEEGSKNLEMTEFEDLEKPGESLPQKLTKVIDGGLDEGVNVAEPVVSLSEKVIDFMEAAPSENKADFGLNSRGKEDLLTSIDEVQQVASNGSASNNVGAKVFPLSVDNSGVESGAVTSFSKEKDGELLPSSGVSVTQTHNGTEKAKNFEVSELNNGLESASNNVGANMFLVSVENSGVESGALTSVSKEKEGEILATQGVLVAQTHSGTEKAKDFEVCEPNNALESASNNVRAEVFPVTVEDSVIESVAVASVSKEKEGELLPPSGVLVSQTHNSTEKAKDFEVCESSEDQPLVAPAPRIVEKTSWMSCCGLFDIFMGSSR</sequence>
<dbReference type="AlphaFoldDB" id="A0A059CCV7"/>
<dbReference type="FunCoup" id="A0A059CCV7">
    <property type="interactions" value="862"/>
</dbReference>
<feature type="compositionally biased region" description="Basic and acidic residues" evidence="1">
    <location>
        <begin position="38"/>
        <end position="49"/>
    </location>
</feature>
<protein>
    <submittedName>
        <fullName evidence="2">Uncharacterized protein</fullName>
    </submittedName>
</protein>
<dbReference type="KEGG" id="egr:104440829"/>
<dbReference type="PANTHER" id="PTHR37187">
    <property type="entry name" value="EXPRESSED PROTEIN"/>
    <property type="match status" value="1"/>
</dbReference>
<reference evidence="2" key="1">
    <citation type="submission" date="2013-07" db="EMBL/GenBank/DDBJ databases">
        <title>The genome of Eucalyptus grandis.</title>
        <authorList>
            <person name="Schmutz J."/>
            <person name="Hayes R."/>
            <person name="Myburg A."/>
            <person name="Tuskan G."/>
            <person name="Grattapaglia D."/>
            <person name="Rokhsar D.S."/>
        </authorList>
    </citation>
    <scope>NUCLEOTIDE SEQUENCE</scope>
    <source>
        <tissue evidence="2">Leaf extractions</tissue>
    </source>
</reference>
<dbReference type="Gramene" id="KCW75980">
    <property type="protein sequence ID" value="KCW75980"/>
    <property type="gene ID" value="EUGRSUZ_D00345"/>
</dbReference>
<accession>A0A059CCV7</accession>
<dbReference type="EMBL" id="KK198756">
    <property type="protein sequence ID" value="KCW75980.1"/>
    <property type="molecule type" value="Genomic_DNA"/>
</dbReference>
<feature type="region of interest" description="Disordered" evidence="1">
    <location>
        <begin position="1"/>
        <end position="80"/>
    </location>
</feature>
<dbReference type="EMBL" id="KK198756">
    <property type="protein sequence ID" value="KCW75981.1"/>
    <property type="molecule type" value="Genomic_DNA"/>
</dbReference>
<name>A0A059CCV7_EUCGR</name>
<evidence type="ECO:0000313" key="2">
    <source>
        <dbReference type="EMBL" id="KCW75981.1"/>
    </source>
</evidence>